<proteinExistence type="predicted"/>
<gene>
    <name evidence="1" type="ORF">SDC9_147968</name>
</gene>
<dbReference type="EMBL" id="VSSQ01046795">
    <property type="protein sequence ID" value="MPN00770.1"/>
    <property type="molecule type" value="Genomic_DNA"/>
</dbReference>
<accession>A0A645EHH5</accession>
<sequence length="108" mass="12656">MHDAGRNQQHVAAPDRAFAALRQVHAPAAAHQHQLVEIVHVRDVVRLPEVEDPQRQFRQQPPAVQQRDSVHFHDRLRYFDHNIPVFDYFIKVFHAIRAILYKKQPGES</sequence>
<organism evidence="1">
    <name type="scientific">bioreactor metagenome</name>
    <dbReference type="NCBI Taxonomy" id="1076179"/>
    <lineage>
        <taxon>unclassified sequences</taxon>
        <taxon>metagenomes</taxon>
        <taxon>ecological metagenomes</taxon>
    </lineage>
</organism>
<evidence type="ECO:0000313" key="1">
    <source>
        <dbReference type="EMBL" id="MPN00770.1"/>
    </source>
</evidence>
<protein>
    <submittedName>
        <fullName evidence="1">Uncharacterized protein</fullName>
    </submittedName>
</protein>
<comment type="caution">
    <text evidence="1">The sequence shown here is derived from an EMBL/GenBank/DDBJ whole genome shotgun (WGS) entry which is preliminary data.</text>
</comment>
<name>A0A645EHH5_9ZZZZ</name>
<reference evidence="1" key="1">
    <citation type="submission" date="2019-08" db="EMBL/GenBank/DDBJ databases">
        <authorList>
            <person name="Kucharzyk K."/>
            <person name="Murdoch R.W."/>
            <person name="Higgins S."/>
            <person name="Loffler F."/>
        </authorList>
    </citation>
    <scope>NUCLEOTIDE SEQUENCE</scope>
</reference>
<dbReference type="AlphaFoldDB" id="A0A645EHH5"/>